<dbReference type="Pfam" id="PF00583">
    <property type="entry name" value="Acetyltransf_1"/>
    <property type="match status" value="1"/>
</dbReference>
<dbReference type="InterPro" id="IPR016181">
    <property type="entry name" value="Acyl_CoA_acyltransferase"/>
</dbReference>
<dbReference type="SUPFAM" id="SSF55729">
    <property type="entry name" value="Acyl-CoA N-acyltransferases (Nat)"/>
    <property type="match status" value="1"/>
</dbReference>
<keyword evidence="3" id="KW-1185">Reference proteome</keyword>
<reference evidence="2 3" key="1">
    <citation type="submission" date="2018-05" db="EMBL/GenBank/DDBJ databases">
        <title>Draft genome of Methanospirillum lacunae Ki8-1.</title>
        <authorList>
            <person name="Dueholm M.S."/>
            <person name="Nielsen P.H."/>
            <person name="Bakmann L.F."/>
            <person name="Otzen D.E."/>
        </authorList>
    </citation>
    <scope>NUCLEOTIDE SEQUENCE [LARGE SCALE GENOMIC DNA]</scope>
    <source>
        <strain evidence="2 3">Ki8-1</strain>
    </source>
</reference>
<name>A0A2V2N219_9EURY</name>
<dbReference type="Gene3D" id="3.40.630.30">
    <property type="match status" value="1"/>
</dbReference>
<dbReference type="InterPro" id="IPR000182">
    <property type="entry name" value="GNAT_dom"/>
</dbReference>
<protein>
    <recommendedName>
        <fullName evidence="1">N-acetyltransferase domain-containing protein</fullName>
    </recommendedName>
</protein>
<evidence type="ECO:0000313" key="3">
    <source>
        <dbReference type="Proteomes" id="UP000245657"/>
    </source>
</evidence>
<organism evidence="2 3">
    <name type="scientific">Methanospirillum lacunae</name>
    <dbReference type="NCBI Taxonomy" id="668570"/>
    <lineage>
        <taxon>Archaea</taxon>
        <taxon>Methanobacteriati</taxon>
        <taxon>Methanobacteriota</taxon>
        <taxon>Stenosarchaea group</taxon>
        <taxon>Methanomicrobia</taxon>
        <taxon>Methanomicrobiales</taxon>
        <taxon>Methanospirillaceae</taxon>
        <taxon>Methanospirillum</taxon>
    </lineage>
</organism>
<gene>
    <name evidence="2" type="ORF">DK846_06570</name>
</gene>
<evidence type="ECO:0000313" key="2">
    <source>
        <dbReference type="EMBL" id="PWR72625.1"/>
    </source>
</evidence>
<dbReference type="AlphaFoldDB" id="A0A2V2N219"/>
<dbReference type="EMBL" id="QGMY01000006">
    <property type="protein sequence ID" value="PWR72625.1"/>
    <property type="molecule type" value="Genomic_DNA"/>
</dbReference>
<proteinExistence type="predicted"/>
<dbReference type="CDD" id="cd04301">
    <property type="entry name" value="NAT_SF"/>
    <property type="match status" value="1"/>
</dbReference>
<sequence>MVCMNKNSDVLFRTASHDDVDDLAKHHRKMFEEIWINRKIPFNPVMMEKMESNYIKKLVDEFRSGSCHAWIICRNEQVLSSGALSVCSYVPVPHDPSPNIAFLHSIYTEPEERGKGYARIITKEAIDYCQKNHIIRLYLFASETGKIIYEKEGFVSVDNVMMKLIKSKIS</sequence>
<feature type="domain" description="N-acetyltransferase" evidence="1">
    <location>
        <begin position="10"/>
        <end position="170"/>
    </location>
</feature>
<dbReference type="GO" id="GO:0016747">
    <property type="term" value="F:acyltransferase activity, transferring groups other than amino-acyl groups"/>
    <property type="evidence" value="ECO:0007669"/>
    <property type="project" value="InterPro"/>
</dbReference>
<comment type="caution">
    <text evidence="2">The sequence shown here is derived from an EMBL/GenBank/DDBJ whole genome shotgun (WGS) entry which is preliminary data.</text>
</comment>
<dbReference type="Proteomes" id="UP000245657">
    <property type="component" value="Unassembled WGS sequence"/>
</dbReference>
<accession>A0A2V2N219</accession>
<dbReference type="PROSITE" id="PS51186">
    <property type="entry name" value="GNAT"/>
    <property type="match status" value="1"/>
</dbReference>
<evidence type="ECO:0000259" key="1">
    <source>
        <dbReference type="PROSITE" id="PS51186"/>
    </source>
</evidence>